<dbReference type="InterPro" id="IPR000421">
    <property type="entry name" value="FA58C"/>
</dbReference>
<dbReference type="Gene3D" id="2.60.40.10">
    <property type="entry name" value="Immunoglobulins"/>
    <property type="match status" value="1"/>
</dbReference>
<dbReference type="Pfam" id="PF22633">
    <property type="entry name" value="F5_F8_type_C_2"/>
    <property type="match status" value="1"/>
</dbReference>
<reference evidence="2" key="1">
    <citation type="journal article" date="2013" name="Environ. Microbiol.">
        <title>Seasonally variable intestinal metagenomes of the red palm weevil (Rhynchophorus ferrugineus).</title>
        <authorList>
            <person name="Jia S."/>
            <person name="Zhang X."/>
            <person name="Zhang G."/>
            <person name="Yin A."/>
            <person name="Zhang S."/>
            <person name="Li F."/>
            <person name="Wang L."/>
            <person name="Zhao D."/>
            <person name="Yun Q."/>
            <person name="Tala"/>
            <person name="Wang J."/>
            <person name="Sun G."/>
            <person name="Baabdullah M."/>
            <person name="Yu X."/>
            <person name="Hu S."/>
            <person name="Al-Mssallem I.S."/>
            <person name="Yu J."/>
        </authorList>
    </citation>
    <scope>NUCLEOTIDE SEQUENCE</scope>
</reference>
<sequence>MDFGESKTFDTIKLYFYNDRCKPGYSEPESYKIQYWDGSAWTDIPGQAKSPNAPQANYNKVNFSAVTARKIRVLVTHKSGYYTGIKEFQVFNTGETPPDNTAPTVDAGTNSTVTLPQTIALDGTASDDGLPNGTLVTTWSLVSGTERANIADSNSLTTTATVHRPDLFFRLTA</sequence>
<dbReference type="SUPFAM" id="SSF49785">
    <property type="entry name" value="Galactose-binding domain-like"/>
    <property type="match status" value="1"/>
</dbReference>
<dbReference type="GO" id="GO:0005975">
    <property type="term" value="P:carbohydrate metabolic process"/>
    <property type="evidence" value="ECO:0007669"/>
    <property type="project" value="UniProtKB-ARBA"/>
</dbReference>
<name>A0A060C4J1_9ACTN</name>
<feature type="non-terminal residue" evidence="2">
    <location>
        <position position="173"/>
    </location>
</feature>
<proteinExistence type="predicted"/>
<dbReference type="InterPro" id="IPR008979">
    <property type="entry name" value="Galactose-bd-like_sf"/>
</dbReference>
<dbReference type="PROSITE" id="PS50022">
    <property type="entry name" value="FA58C_3"/>
    <property type="match status" value="1"/>
</dbReference>
<dbReference type="EMBL" id="KF122851">
    <property type="protein sequence ID" value="AIA90149.1"/>
    <property type="molecule type" value="Genomic_DNA"/>
</dbReference>
<accession>A0A060C4J1</accession>
<dbReference type="Gene3D" id="2.60.120.260">
    <property type="entry name" value="Galactose-binding domain-like"/>
    <property type="match status" value="1"/>
</dbReference>
<dbReference type="AlphaFoldDB" id="A0A060C4J1"/>
<protein>
    <submittedName>
        <fullName evidence="2">CAZy families GH121 protein</fullName>
    </submittedName>
</protein>
<evidence type="ECO:0000313" key="2">
    <source>
        <dbReference type="EMBL" id="AIA90149.1"/>
    </source>
</evidence>
<dbReference type="Pfam" id="PF22352">
    <property type="entry name" value="K319L-like_PKD"/>
    <property type="match status" value="1"/>
</dbReference>
<dbReference type="InterPro" id="IPR013783">
    <property type="entry name" value="Ig-like_fold"/>
</dbReference>
<organism evidence="2">
    <name type="scientific">uncultured Streptosporangium sp</name>
    <dbReference type="NCBI Taxonomy" id="668992"/>
    <lineage>
        <taxon>Bacteria</taxon>
        <taxon>Bacillati</taxon>
        <taxon>Actinomycetota</taxon>
        <taxon>Actinomycetes</taxon>
        <taxon>Streptosporangiales</taxon>
        <taxon>Streptosporangiaceae</taxon>
        <taxon>Streptosporangium</taxon>
        <taxon>environmental samples</taxon>
    </lineage>
</organism>
<evidence type="ECO:0000259" key="1">
    <source>
        <dbReference type="PROSITE" id="PS50022"/>
    </source>
</evidence>
<feature type="domain" description="F5/8 type C" evidence="1">
    <location>
        <begin position="1"/>
        <end position="93"/>
    </location>
</feature>